<evidence type="ECO:0000256" key="6">
    <source>
        <dbReference type="ARBA" id="ARBA00033409"/>
    </source>
</evidence>
<dbReference type="SUPFAM" id="SSF50249">
    <property type="entry name" value="Nucleic acid-binding proteins"/>
    <property type="match status" value="1"/>
</dbReference>
<name>A0ABW4JSB3_9HYPH</name>
<keyword evidence="4 7" id="KW-0233">DNA recombination</keyword>
<dbReference type="InterPro" id="IPR003717">
    <property type="entry name" value="RecO"/>
</dbReference>
<protein>
    <recommendedName>
        <fullName evidence="2 7">DNA repair protein RecO</fullName>
    </recommendedName>
    <alternativeName>
        <fullName evidence="6 7">Recombination protein O</fullName>
    </alternativeName>
</protein>
<dbReference type="HAMAP" id="MF_00201">
    <property type="entry name" value="RecO"/>
    <property type="match status" value="1"/>
</dbReference>
<feature type="region of interest" description="Disordered" evidence="8">
    <location>
        <begin position="224"/>
        <end position="259"/>
    </location>
</feature>
<sequence>MEWTSDALILATRKHGEADLIVEVMTPGHGRHLGMVRAGRSRRQVSALQPGNSVRATWKARLGSQLGQFRIELLTARTAGFLASPAALYGLQHLAALLRLLPERDSHPALYEALLILCDHLDEPRIAAPLMVKLELQVLSELGFGLDLERCAATGRADDLAYVSPKSGRAVSREAGQPYHDRMLPLPGFLVEGHRQRGSEISFRDILAGFDLASFFLERVAEGHGHARRGPQGVAKASPSSPGREASRDTAQQAQGPLDSLSATRRALIAAYGKTYRIEQPWDFLEIDAASDVDPGDGSSTLGLVGPRR</sequence>
<keyword evidence="3 7" id="KW-0227">DNA damage</keyword>
<dbReference type="Pfam" id="PF11967">
    <property type="entry name" value="RecO_N"/>
    <property type="match status" value="1"/>
</dbReference>
<dbReference type="InterPro" id="IPR037278">
    <property type="entry name" value="ARFGAP/RecO"/>
</dbReference>
<dbReference type="SUPFAM" id="SSF57863">
    <property type="entry name" value="ArfGap/RecO-like zinc finger"/>
    <property type="match status" value="1"/>
</dbReference>
<feature type="domain" description="DNA replication/recombination mediator RecO N-terminal" evidence="9">
    <location>
        <begin position="1"/>
        <end position="71"/>
    </location>
</feature>
<evidence type="ECO:0000256" key="3">
    <source>
        <dbReference type="ARBA" id="ARBA00022763"/>
    </source>
</evidence>
<comment type="function">
    <text evidence="7">Involved in DNA repair and RecF pathway recombination.</text>
</comment>
<accession>A0ABW4JSB3</accession>
<dbReference type="PANTHER" id="PTHR33991">
    <property type="entry name" value="DNA REPAIR PROTEIN RECO"/>
    <property type="match status" value="1"/>
</dbReference>
<dbReference type="InterPro" id="IPR012340">
    <property type="entry name" value="NA-bd_OB-fold"/>
</dbReference>
<comment type="caution">
    <text evidence="10">The sequence shown here is derived from an EMBL/GenBank/DDBJ whole genome shotgun (WGS) entry which is preliminary data.</text>
</comment>
<keyword evidence="5 7" id="KW-0234">DNA repair</keyword>
<dbReference type="EMBL" id="JBHUFA010000001">
    <property type="protein sequence ID" value="MFD1694667.1"/>
    <property type="molecule type" value="Genomic_DNA"/>
</dbReference>
<evidence type="ECO:0000313" key="10">
    <source>
        <dbReference type="EMBL" id="MFD1694667.1"/>
    </source>
</evidence>
<evidence type="ECO:0000256" key="7">
    <source>
        <dbReference type="HAMAP-Rule" id="MF_00201"/>
    </source>
</evidence>
<evidence type="ECO:0000259" key="9">
    <source>
        <dbReference type="Pfam" id="PF11967"/>
    </source>
</evidence>
<evidence type="ECO:0000313" key="11">
    <source>
        <dbReference type="Proteomes" id="UP001597327"/>
    </source>
</evidence>
<reference evidence="11" key="1">
    <citation type="journal article" date="2019" name="Int. J. Syst. Evol. Microbiol.">
        <title>The Global Catalogue of Microorganisms (GCM) 10K type strain sequencing project: providing services to taxonomists for standard genome sequencing and annotation.</title>
        <authorList>
            <consortium name="The Broad Institute Genomics Platform"/>
            <consortium name="The Broad Institute Genome Sequencing Center for Infectious Disease"/>
            <person name="Wu L."/>
            <person name="Ma J."/>
        </authorList>
    </citation>
    <scope>NUCLEOTIDE SEQUENCE [LARGE SCALE GENOMIC DNA]</scope>
    <source>
        <strain evidence="11">JCM 3369</strain>
    </source>
</reference>
<evidence type="ECO:0000256" key="1">
    <source>
        <dbReference type="ARBA" id="ARBA00007452"/>
    </source>
</evidence>
<dbReference type="NCBIfam" id="TIGR00613">
    <property type="entry name" value="reco"/>
    <property type="match status" value="1"/>
</dbReference>
<evidence type="ECO:0000256" key="8">
    <source>
        <dbReference type="SAM" id="MobiDB-lite"/>
    </source>
</evidence>
<keyword evidence="11" id="KW-1185">Reference proteome</keyword>
<dbReference type="InterPro" id="IPR022572">
    <property type="entry name" value="DNA_rep/recomb_RecO_N"/>
</dbReference>
<feature type="region of interest" description="Disordered" evidence="8">
    <location>
        <begin position="289"/>
        <end position="309"/>
    </location>
</feature>
<dbReference type="PANTHER" id="PTHR33991:SF1">
    <property type="entry name" value="DNA REPAIR PROTEIN RECO"/>
    <property type="match status" value="1"/>
</dbReference>
<evidence type="ECO:0000256" key="2">
    <source>
        <dbReference type="ARBA" id="ARBA00021310"/>
    </source>
</evidence>
<evidence type="ECO:0000256" key="5">
    <source>
        <dbReference type="ARBA" id="ARBA00023204"/>
    </source>
</evidence>
<dbReference type="Proteomes" id="UP001597327">
    <property type="component" value="Unassembled WGS sequence"/>
</dbReference>
<gene>
    <name evidence="7 10" type="primary">recO</name>
    <name evidence="10" type="ORF">ACFSC7_04010</name>
</gene>
<dbReference type="Gene3D" id="1.20.1440.120">
    <property type="entry name" value="Recombination protein O, C-terminal domain"/>
    <property type="match status" value="1"/>
</dbReference>
<evidence type="ECO:0000256" key="4">
    <source>
        <dbReference type="ARBA" id="ARBA00023172"/>
    </source>
</evidence>
<dbReference type="Gene3D" id="2.40.50.140">
    <property type="entry name" value="Nucleic acid-binding proteins"/>
    <property type="match status" value="1"/>
</dbReference>
<proteinExistence type="inferred from homology"/>
<dbReference type="RefSeq" id="WP_149891506.1">
    <property type="nucleotide sequence ID" value="NZ_JBHUFA010000001.1"/>
</dbReference>
<dbReference type="Pfam" id="PF02565">
    <property type="entry name" value="RecO_C"/>
    <property type="match status" value="1"/>
</dbReference>
<organism evidence="10 11">
    <name type="scientific">Roseibium aestuarii</name>
    <dbReference type="NCBI Taxonomy" id="2600299"/>
    <lineage>
        <taxon>Bacteria</taxon>
        <taxon>Pseudomonadati</taxon>
        <taxon>Pseudomonadota</taxon>
        <taxon>Alphaproteobacteria</taxon>
        <taxon>Hyphomicrobiales</taxon>
        <taxon>Stappiaceae</taxon>
        <taxon>Roseibium</taxon>
    </lineage>
</organism>
<dbReference type="InterPro" id="IPR042242">
    <property type="entry name" value="RecO_C"/>
</dbReference>
<comment type="similarity">
    <text evidence="1 7">Belongs to the RecO family.</text>
</comment>